<keyword evidence="2" id="KW-1185">Reference proteome</keyword>
<proteinExistence type="predicted"/>
<evidence type="ECO:0000313" key="2">
    <source>
        <dbReference type="Proteomes" id="UP001470230"/>
    </source>
</evidence>
<evidence type="ECO:0008006" key="3">
    <source>
        <dbReference type="Google" id="ProtNLM"/>
    </source>
</evidence>
<evidence type="ECO:0000313" key="1">
    <source>
        <dbReference type="EMBL" id="KAK8841278.1"/>
    </source>
</evidence>
<dbReference type="Proteomes" id="UP001470230">
    <property type="component" value="Unassembled WGS sequence"/>
</dbReference>
<accession>A0ABR2H632</accession>
<reference evidence="1 2" key="1">
    <citation type="submission" date="2024-04" db="EMBL/GenBank/DDBJ databases">
        <title>Tritrichomonas musculus Genome.</title>
        <authorList>
            <person name="Alves-Ferreira E."/>
            <person name="Grigg M."/>
            <person name="Lorenzi H."/>
            <person name="Galac M."/>
        </authorList>
    </citation>
    <scope>NUCLEOTIDE SEQUENCE [LARGE SCALE GENOMIC DNA]</scope>
    <source>
        <strain evidence="1 2">EAF2021</strain>
    </source>
</reference>
<sequence>MTDNPFDLLEAASDKLKGQSDLNSLENFKKILEKIKEIIPAILKNPTLISLYIYQLLRFLQQINYSIMILSLEDSPEQENPKRLLSLLPIITALLISILKSLMKGTFEIGEICGREFLRFSLDHSLVSEFPFSTDIKNYTIPPKNEFIKTLIPNEIQRELDESLVGKEWTQAIQNLKTILDTKSKDTIHFLICDIIRYIFSAKRLPTDTKAEFIKSLLTLIPNWKYEIYTFEICIVLFIDIVTFQRQQQSKEDDSNIRVCFKLIREFPLFLTFVENLVKTDQLMLLFLAEAATRCDEQKLFENITLPAVEPEAPKVDTREELKQLLSKLKWQRKADGGSSLLSDFASQVIHNLQPCFFEIPFKTSDDLQVILDSGNPSVIASVCEKDQNVFKMALFALADKREIIEKVLEILMKTEIVKTFMLQSFAKVLVIAPNILPSVMPLLPKIPKTVDPTPFLRYMSYNLTNDEIIQILNQDLNSSLFPTDENFVENLIRSSLNWKETAQTVFWMIIVSTAVNRDSVNAKNVFSTIEKLLSQIVNFPVVFIQIRLLLQKMKPTPIISKLADGFMKGSDKLQNAFIIIVSSWFKASQDDTVTFLQGRLKSFKTFFTELSDENKKKIPELLRQRVFAIK</sequence>
<comment type="caution">
    <text evidence="1">The sequence shown here is derived from an EMBL/GenBank/DDBJ whole genome shotgun (WGS) entry which is preliminary data.</text>
</comment>
<organism evidence="1 2">
    <name type="scientific">Tritrichomonas musculus</name>
    <dbReference type="NCBI Taxonomy" id="1915356"/>
    <lineage>
        <taxon>Eukaryota</taxon>
        <taxon>Metamonada</taxon>
        <taxon>Parabasalia</taxon>
        <taxon>Tritrichomonadida</taxon>
        <taxon>Tritrichomonadidae</taxon>
        <taxon>Tritrichomonas</taxon>
    </lineage>
</organism>
<name>A0ABR2H632_9EUKA</name>
<gene>
    <name evidence="1" type="ORF">M9Y10_027480</name>
</gene>
<dbReference type="EMBL" id="JAPFFF010000042">
    <property type="protein sequence ID" value="KAK8841278.1"/>
    <property type="molecule type" value="Genomic_DNA"/>
</dbReference>
<protein>
    <recommendedName>
        <fullName evidence="3">Symplekin C-terminal domain-containing protein</fullName>
    </recommendedName>
</protein>